<dbReference type="PANTHER" id="PTHR46394">
    <property type="entry name" value="ANNEXIN"/>
    <property type="match status" value="1"/>
</dbReference>
<feature type="active site" description="Nucleophile" evidence="2">
    <location>
        <position position="38"/>
    </location>
</feature>
<dbReference type="EMBL" id="CP032416">
    <property type="protein sequence ID" value="AYD39923.1"/>
    <property type="molecule type" value="Genomic_DNA"/>
</dbReference>
<dbReference type="AlphaFoldDB" id="A0A386H306"/>
<feature type="short sequence motif" description="DGA/G" evidence="2">
    <location>
        <begin position="184"/>
        <end position="186"/>
    </location>
</feature>
<dbReference type="PANTHER" id="PTHR46394:SF1">
    <property type="entry name" value="PNPLA DOMAIN-CONTAINING PROTEIN"/>
    <property type="match status" value="1"/>
</dbReference>
<proteinExistence type="predicted"/>
<evidence type="ECO:0000313" key="5">
    <source>
        <dbReference type="Proteomes" id="UP000266301"/>
    </source>
</evidence>
<keyword evidence="2" id="KW-0442">Lipid degradation</keyword>
<comment type="caution">
    <text evidence="2">Lacks conserved residue(s) required for the propagation of feature annotation.</text>
</comment>
<name>A0A386H306_9CLOT</name>
<feature type="short sequence motif" description="GXSXG" evidence="2">
    <location>
        <begin position="36"/>
        <end position="40"/>
    </location>
</feature>
<dbReference type="InterPro" id="IPR016035">
    <property type="entry name" value="Acyl_Trfase/lysoPLipase"/>
</dbReference>
<sequence length="302" mass="34388">MKADIIFEGGGVKAIGFVGAVCALEQNGYKWGKVAGSSAGAIIASLIAAGYNGKDLKNIMMNIDYTKFIGKGRYLSLPFRILNIILRKGLYSGDYIENFVEELLETKHKTKFKDVSLNGESNLKIIAADVTQKKLLILPDDIKDYGIDPMEFKISTAVRMSVGIPFYFRPVYIKYNGVNNYIVDGGILSNFPVWIFDVEGVPRWPTFGLKFEKSEKGYSNRDDNFISYVLDLAECIIETYDEKYISDKDMIRTISIPTLNVKTTDFNISKEKSMKLFEAGYKTAEEFFTRWNFRKYVDKHRK</sequence>
<gene>
    <name evidence="4" type="ORF">D4Z93_05085</name>
</gene>
<evidence type="ECO:0000256" key="2">
    <source>
        <dbReference type="PROSITE-ProRule" id="PRU01161"/>
    </source>
</evidence>
<dbReference type="Proteomes" id="UP000266301">
    <property type="component" value="Chromosome"/>
</dbReference>
<keyword evidence="1 2" id="KW-0443">Lipid metabolism</keyword>
<reference evidence="4 5" key="1">
    <citation type="journal article" date="2019" name="Int. J. Syst. Evol. Microbiol.">
        <title>Clostridium fermenticellae sp. nov., isolated from the mud in a fermentation cellar for the production of the Chinese liquor, baijiu.</title>
        <authorList>
            <person name="Xu P.X."/>
            <person name="Chai L.J."/>
            <person name="Qiu T."/>
            <person name="Zhang X.J."/>
            <person name="Lu Z.M."/>
            <person name="Xiao C."/>
            <person name="Wang S.T."/>
            <person name="Shen C.H."/>
            <person name="Shi J.S."/>
            <person name="Xu Z.H."/>
        </authorList>
    </citation>
    <scope>NUCLEOTIDE SEQUENCE [LARGE SCALE GENOMIC DNA]</scope>
    <source>
        <strain evidence="4 5">JN500901</strain>
    </source>
</reference>
<evidence type="ECO:0000256" key="1">
    <source>
        <dbReference type="ARBA" id="ARBA00023098"/>
    </source>
</evidence>
<dbReference type="SUPFAM" id="SSF52151">
    <property type="entry name" value="FabD/lysophospholipase-like"/>
    <property type="match status" value="1"/>
</dbReference>
<accession>A0A386H306</accession>
<feature type="active site" description="Proton acceptor" evidence="2">
    <location>
        <position position="184"/>
    </location>
</feature>
<keyword evidence="2" id="KW-0378">Hydrolase</keyword>
<dbReference type="PROSITE" id="PS51635">
    <property type="entry name" value="PNPLA"/>
    <property type="match status" value="1"/>
</dbReference>
<dbReference type="OrthoDB" id="9770965at2"/>
<dbReference type="GO" id="GO:0016042">
    <property type="term" value="P:lipid catabolic process"/>
    <property type="evidence" value="ECO:0007669"/>
    <property type="project" value="UniProtKB-UniRule"/>
</dbReference>
<dbReference type="Gene3D" id="3.40.1090.10">
    <property type="entry name" value="Cytosolic phospholipase A2 catalytic domain"/>
    <property type="match status" value="2"/>
</dbReference>
<dbReference type="CDD" id="cd07207">
    <property type="entry name" value="Pat_ExoU_VipD_like"/>
    <property type="match status" value="1"/>
</dbReference>
<dbReference type="Pfam" id="PF01734">
    <property type="entry name" value="Patatin"/>
    <property type="match status" value="1"/>
</dbReference>
<evidence type="ECO:0000259" key="3">
    <source>
        <dbReference type="PROSITE" id="PS51635"/>
    </source>
</evidence>
<dbReference type="RefSeq" id="WP_119970953.1">
    <property type="nucleotide sequence ID" value="NZ_CP032416.1"/>
</dbReference>
<dbReference type="InterPro" id="IPR052580">
    <property type="entry name" value="Lipid_Hydrolase"/>
</dbReference>
<dbReference type="GO" id="GO:0016787">
    <property type="term" value="F:hydrolase activity"/>
    <property type="evidence" value="ECO:0007669"/>
    <property type="project" value="UniProtKB-UniRule"/>
</dbReference>
<feature type="domain" description="PNPLA" evidence="3">
    <location>
        <begin position="5"/>
        <end position="197"/>
    </location>
</feature>
<dbReference type="KEGG" id="cfer:D4Z93_05085"/>
<organism evidence="4 5">
    <name type="scientific">Clostridium fermenticellae</name>
    <dbReference type="NCBI Taxonomy" id="2068654"/>
    <lineage>
        <taxon>Bacteria</taxon>
        <taxon>Bacillati</taxon>
        <taxon>Bacillota</taxon>
        <taxon>Clostridia</taxon>
        <taxon>Eubacteriales</taxon>
        <taxon>Clostridiaceae</taxon>
        <taxon>Clostridium</taxon>
    </lineage>
</organism>
<protein>
    <submittedName>
        <fullName evidence="4">Phospholipase</fullName>
    </submittedName>
</protein>
<dbReference type="InterPro" id="IPR002641">
    <property type="entry name" value="PNPLA_dom"/>
</dbReference>
<evidence type="ECO:0000313" key="4">
    <source>
        <dbReference type="EMBL" id="AYD39923.1"/>
    </source>
</evidence>
<keyword evidence="5" id="KW-1185">Reference proteome</keyword>